<dbReference type="EMBL" id="CM047940">
    <property type="protein sequence ID" value="KAI9903976.1"/>
    <property type="molecule type" value="Genomic_DNA"/>
</dbReference>
<reference evidence="1" key="1">
    <citation type="submission" date="2022-10" db="EMBL/GenBank/DDBJ databases">
        <title>Complete Genome of Trichothecium roseum strain YXFP-22015, a Plant Pathogen Isolated from Citrus.</title>
        <authorList>
            <person name="Wang Y."/>
            <person name="Zhu L."/>
        </authorList>
    </citation>
    <scope>NUCLEOTIDE SEQUENCE</scope>
    <source>
        <strain evidence="1">YXFP-22015</strain>
    </source>
</reference>
<gene>
    <name evidence="1" type="ORF">N3K66_000505</name>
</gene>
<organism evidence="1 2">
    <name type="scientific">Trichothecium roseum</name>
    <dbReference type="NCBI Taxonomy" id="47278"/>
    <lineage>
        <taxon>Eukaryota</taxon>
        <taxon>Fungi</taxon>
        <taxon>Dikarya</taxon>
        <taxon>Ascomycota</taxon>
        <taxon>Pezizomycotina</taxon>
        <taxon>Sordariomycetes</taxon>
        <taxon>Hypocreomycetidae</taxon>
        <taxon>Hypocreales</taxon>
        <taxon>Hypocreales incertae sedis</taxon>
        <taxon>Trichothecium</taxon>
    </lineage>
</organism>
<protein>
    <submittedName>
        <fullName evidence="1">Uncharacterized protein</fullName>
    </submittedName>
</protein>
<accession>A0ACC0VC36</accession>
<evidence type="ECO:0000313" key="1">
    <source>
        <dbReference type="EMBL" id="KAI9903976.1"/>
    </source>
</evidence>
<proteinExistence type="predicted"/>
<sequence>MSATPENSSGGSSKPEAVYLVPWDAADEGQVGRMVDQRVACGWRDTEVPEWKGLMLRGEKVFYWIVIEDTVPEKKEFEKANEKMFPAENSPLKDTCASVFGQARSPTNQPFYPVGHVALQAVSGFDCERLELPLSSTAWVKNLYISWALHRGGFGRSTMRLLERLARSPPFLSTHLLLDTMHPEFQRSEAFLRAQYDDRGFVRPPGGDSAVRTNVDWYERQGWSLFGPTDEVFAPKDDEGNEIARVPCVYMKKALG</sequence>
<evidence type="ECO:0000313" key="2">
    <source>
        <dbReference type="Proteomes" id="UP001163324"/>
    </source>
</evidence>
<comment type="caution">
    <text evidence="1">The sequence shown here is derived from an EMBL/GenBank/DDBJ whole genome shotgun (WGS) entry which is preliminary data.</text>
</comment>
<dbReference type="Proteomes" id="UP001163324">
    <property type="component" value="Chromosome 1"/>
</dbReference>
<keyword evidence="2" id="KW-1185">Reference proteome</keyword>
<name>A0ACC0VC36_9HYPO</name>